<keyword evidence="5" id="KW-0325">Glycoprotein</keyword>
<dbReference type="PANTHER" id="PTHR43142">
    <property type="entry name" value="CARBOXYLIC ESTER HYDROLASE"/>
    <property type="match status" value="1"/>
</dbReference>
<evidence type="ECO:0000256" key="1">
    <source>
        <dbReference type="ARBA" id="ARBA00005964"/>
    </source>
</evidence>
<evidence type="ECO:0000259" key="7">
    <source>
        <dbReference type="Pfam" id="PF00135"/>
    </source>
</evidence>
<dbReference type="InterPro" id="IPR002018">
    <property type="entry name" value="CarbesteraseB"/>
</dbReference>
<dbReference type="EC" id="3.1.1.-" evidence="6"/>
<evidence type="ECO:0000256" key="5">
    <source>
        <dbReference type="ARBA" id="ARBA00023180"/>
    </source>
</evidence>
<reference evidence="8 9" key="1">
    <citation type="submission" date="2023-11" db="EMBL/GenBank/DDBJ databases">
        <authorList>
            <person name="Okamura Y."/>
        </authorList>
    </citation>
    <scope>NUCLEOTIDE SEQUENCE [LARGE SCALE GENOMIC DNA]</scope>
</reference>
<accession>A0AAV1K0E7</accession>
<dbReference type="Pfam" id="PF00135">
    <property type="entry name" value="COesterase"/>
    <property type="match status" value="1"/>
</dbReference>
<dbReference type="EMBL" id="CAVLEF010000277">
    <property type="protein sequence ID" value="CAK1554319.1"/>
    <property type="molecule type" value="Genomic_DNA"/>
</dbReference>
<dbReference type="Gene3D" id="3.40.50.1820">
    <property type="entry name" value="alpha/beta hydrolase"/>
    <property type="match status" value="1"/>
</dbReference>
<evidence type="ECO:0000313" key="9">
    <source>
        <dbReference type="Proteomes" id="UP001497472"/>
    </source>
</evidence>
<comment type="caution">
    <text evidence="8">The sequence shown here is derived from an EMBL/GenBank/DDBJ whole genome shotgun (WGS) entry which is preliminary data.</text>
</comment>
<dbReference type="InterPro" id="IPR029058">
    <property type="entry name" value="AB_hydrolase_fold"/>
</dbReference>
<evidence type="ECO:0000256" key="2">
    <source>
        <dbReference type="ARBA" id="ARBA00022487"/>
    </source>
</evidence>
<proteinExistence type="inferred from homology"/>
<keyword evidence="4" id="KW-1015">Disulfide bond</keyword>
<evidence type="ECO:0000256" key="4">
    <source>
        <dbReference type="ARBA" id="ARBA00023157"/>
    </source>
</evidence>
<sequence length="532" mass="59259">MWALALLLVGAARGQLRLDPLVDTKVGLIKGLRADDGDYSMFLGVPYGKVDAANAFGAAAPYPKFESPFEAYDDSNICPQIEEFSKEIRGNLDCLRLNIYVPNVATTRNKLPVLVWIHGGGFQYGSGAKYAAGPRFIVRHDIILVSINYRLGPYGFMCLDLPEVSGNQGLKDQTLALRWVRDNIQEFGGDPNQVTIYGESAGAASVEFHIISKNEKLFNQAILSSGSIFGRWTVASVNNTAPSKLARQLGYDTNDLKDALAFLNQTDTKLVVAAANTVDVTLVGCVEQEFDGVEAFLTERPYGLTELPKAKGINIMSGYNSHEMMLGLPNEQVDAYVGVDPFRDFVDKVGFGEKRAAAYDFLRHFYIGDEAIGESVKWELVNFNSDTSFNHPIQKSIERFHQSGAKNIYHYVFGYSGHRNFVKVRLNITEDGAAHADELGYIFDIVVLDKPVNEQDQVVVDRMTSMWANFVKHGNPTPETTDLLPTKWPAVTTDSLNYMFIGEELKTGSRPNHERMSFWDLFYEAYKEEVLG</sequence>
<protein>
    <recommendedName>
        <fullName evidence="6">Carboxylic ester hydrolase</fullName>
        <ecNumber evidence="6">3.1.1.-</ecNumber>
    </recommendedName>
</protein>
<comment type="similarity">
    <text evidence="1 6">Belongs to the type-B carboxylesterase/lipase family.</text>
</comment>
<evidence type="ECO:0000313" key="8">
    <source>
        <dbReference type="EMBL" id="CAK1554319.1"/>
    </source>
</evidence>
<keyword evidence="2" id="KW-0719">Serine esterase</keyword>
<keyword evidence="9" id="KW-1185">Reference proteome</keyword>
<dbReference type="AlphaFoldDB" id="A0AAV1K0E7"/>
<keyword evidence="3 6" id="KW-0378">Hydrolase</keyword>
<feature type="domain" description="Carboxylesterase type B" evidence="7">
    <location>
        <begin position="19"/>
        <end position="519"/>
    </location>
</feature>
<dbReference type="GO" id="GO:0052689">
    <property type="term" value="F:carboxylic ester hydrolase activity"/>
    <property type="evidence" value="ECO:0007669"/>
    <property type="project" value="UniProtKB-KW"/>
</dbReference>
<dbReference type="PANTHER" id="PTHR43142:SF1">
    <property type="entry name" value="CARBOXYLIC ESTER HYDROLASE"/>
    <property type="match status" value="1"/>
</dbReference>
<evidence type="ECO:0000256" key="3">
    <source>
        <dbReference type="ARBA" id="ARBA00022801"/>
    </source>
</evidence>
<dbReference type="SUPFAM" id="SSF53474">
    <property type="entry name" value="alpha/beta-Hydrolases"/>
    <property type="match status" value="1"/>
</dbReference>
<dbReference type="InterPro" id="IPR019826">
    <property type="entry name" value="Carboxylesterase_B_AS"/>
</dbReference>
<dbReference type="PROSITE" id="PS00122">
    <property type="entry name" value="CARBOXYLESTERASE_B_1"/>
    <property type="match status" value="1"/>
</dbReference>
<name>A0AAV1K0E7_9NEOP</name>
<organism evidence="8 9">
    <name type="scientific">Leptosia nina</name>
    <dbReference type="NCBI Taxonomy" id="320188"/>
    <lineage>
        <taxon>Eukaryota</taxon>
        <taxon>Metazoa</taxon>
        <taxon>Ecdysozoa</taxon>
        <taxon>Arthropoda</taxon>
        <taxon>Hexapoda</taxon>
        <taxon>Insecta</taxon>
        <taxon>Pterygota</taxon>
        <taxon>Neoptera</taxon>
        <taxon>Endopterygota</taxon>
        <taxon>Lepidoptera</taxon>
        <taxon>Glossata</taxon>
        <taxon>Ditrysia</taxon>
        <taxon>Papilionoidea</taxon>
        <taxon>Pieridae</taxon>
        <taxon>Pierinae</taxon>
        <taxon>Leptosia</taxon>
    </lineage>
</organism>
<dbReference type="Proteomes" id="UP001497472">
    <property type="component" value="Unassembled WGS sequence"/>
</dbReference>
<evidence type="ECO:0000256" key="6">
    <source>
        <dbReference type="RuleBase" id="RU361235"/>
    </source>
</evidence>
<gene>
    <name evidence="8" type="ORF">LNINA_LOCUS13241</name>
</gene>